<dbReference type="InterPro" id="IPR000421">
    <property type="entry name" value="FA58C"/>
</dbReference>
<evidence type="ECO:0000313" key="3">
    <source>
        <dbReference type="Proteomes" id="UP001478862"/>
    </source>
</evidence>
<dbReference type="PROSITE" id="PS50022">
    <property type="entry name" value="FA58C_3"/>
    <property type="match status" value="1"/>
</dbReference>
<feature type="domain" description="F5/8 type C" evidence="1">
    <location>
        <begin position="238"/>
        <end position="390"/>
    </location>
</feature>
<sequence length="395" mass="45090">MATIGQTLPQPEIGWKRYDDRFSLIKYTGDWIFENTVGYYNGTVSHVNQGSIGARVDFYFYGTKIRIIANQFTNKPKDIKIIIDGKLETFSEYTTITSPPQHMILSYEKTGLEKTLHKVEIVSPDDMVGKSWNVDAIDIDNDGEIRPPYRKAILENENQYYSLDDETLIHLPNTSNESIISLGIEQGKEIALNVPFTKQNYVNESPILGISNKIFSQKIGEINTLRVKEQVKEWNSIYTWHETKMTSNTTPSPLVASASGEYNTTYQAWKAFDGTKDVSAWLTVANTTTGWIKLDLGRKVITNALKMTCRGGSTDAITRAMPKDFEIYGSNDDLAFTLLGSFKNQTDWKFLEERVFELGNSLEYRYFRFNILSNNGFPEYSNIGELLYGYKREVK</sequence>
<evidence type="ECO:0000259" key="1">
    <source>
        <dbReference type="PROSITE" id="PS50022"/>
    </source>
</evidence>
<name>A0ABV1MRY7_9BACI</name>
<dbReference type="InterPro" id="IPR008979">
    <property type="entry name" value="Galactose-bd-like_sf"/>
</dbReference>
<dbReference type="Gene3D" id="2.60.120.260">
    <property type="entry name" value="Galactose-binding domain-like"/>
    <property type="match status" value="2"/>
</dbReference>
<comment type="caution">
    <text evidence="2">The sequence shown here is derived from an EMBL/GenBank/DDBJ whole genome shotgun (WGS) entry which is preliminary data.</text>
</comment>
<dbReference type="EMBL" id="JBEGDG010000007">
    <property type="protein sequence ID" value="MEQ6355281.1"/>
    <property type="molecule type" value="Genomic_DNA"/>
</dbReference>
<dbReference type="RefSeq" id="WP_349659910.1">
    <property type="nucleotide sequence ID" value="NZ_JBEGDG010000007.1"/>
</dbReference>
<protein>
    <submittedName>
        <fullName evidence="2">Discoidin domain-containing protein</fullName>
    </submittedName>
</protein>
<dbReference type="SUPFAM" id="SSF49785">
    <property type="entry name" value="Galactose-binding domain-like"/>
    <property type="match status" value="1"/>
</dbReference>
<dbReference type="Pfam" id="PF00754">
    <property type="entry name" value="F5_F8_type_C"/>
    <property type="match status" value="1"/>
</dbReference>
<organism evidence="2 3">
    <name type="scientific">Lysinibacillus zambalensis</name>
    <dbReference type="NCBI Taxonomy" id="3160866"/>
    <lineage>
        <taxon>Bacteria</taxon>
        <taxon>Bacillati</taxon>
        <taxon>Bacillota</taxon>
        <taxon>Bacilli</taxon>
        <taxon>Bacillales</taxon>
        <taxon>Bacillaceae</taxon>
        <taxon>Lysinibacillus</taxon>
    </lineage>
</organism>
<gene>
    <name evidence="2" type="ORF">ABNX05_11685</name>
</gene>
<accession>A0ABV1MRY7</accession>
<proteinExistence type="predicted"/>
<dbReference type="Proteomes" id="UP001478862">
    <property type="component" value="Unassembled WGS sequence"/>
</dbReference>
<evidence type="ECO:0000313" key="2">
    <source>
        <dbReference type="EMBL" id="MEQ6355281.1"/>
    </source>
</evidence>
<keyword evidence="3" id="KW-1185">Reference proteome</keyword>
<reference evidence="2 3" key="1">
    <citation type="submission" date="2024-06" db="EMBL/GenBank/DDBJ databases">
        <title>Lysinibacillus zambalefons sp. nov., a Novel Firmicute Isolated from the Poon Bato Zambales Hyperalkaline Spring.</title>
        <authorList>
            <person name="Aja J.A."/>
            <person name="Lazaro J.E.H."/>
            <person name="Llorin L.D."/>
            <person name="Lim K.R."/>
            <person name="Teodosio J."/>
            <person name="Dalisay D.S."/>
        </authorList>
    </citation>
    <scope>NUCLEOTIDE SEQUENCE [LARGE SCALE GENOMIC DNA]</scope>
    <source>
        <strain evidence="2 3">M3</strain>
    </source>
</reference>